<dbReference type="AlphaFoldDB" id="A0AB39XXU9"/>
<dbReference type="RefSeq" id="WP_369776984.1">
    <property type="nucleotide sequence ID" value="NZ_CP165727.1"/>
</dbReference>
<dbReference type="Pfam" id="PF11209">
    <property type="entry name" value="LmeA"/>
    <property type="match status" value="1"/>
</dbReference>
<protein>
    <submittedName>
        <fullName evidence="2">DUF2993 domain-containing protein</fullName>
    </submittedName>
</protein>
<organism evidence="2">
    <name type="scientific">Streptomyces sp. R33</name>
    <dbReference type="NCBI Taxonomy" id="3238629"/>
    <lineage>
        <taxon>Bacteria</taxon>
        <taxon>Bacillati</taxon>
        <taxon>Actinomycetota</taxon>
        <taxon>Actinomycetes</taxon>
        <taxon>Kitasatosporales</taxon>
        <taxon>Streptomycetaceae</taxon>
        <taxon>Streptomyces</taxon>
    </lineage>
</organism>
<reference evidence="2" key="1">
    <citation type="submission" date="2024-08" db="EMBL/GenBank/DDBJ databases">
        <authorList>
            <person name="Yu S.T."/>
        </authorList>
    </citation>
    <scope>NUCLEOTIDE SEQUENCE</scope>
    <source>
        <strain evidence="2">R33</strain>
    </source>
</reference>
<accession>A0AB39XXU9</accession>
<proteinExistence type="predicted"/>
<name>A0AB39XXU9_9ACTN</name>
<sequence>MPLKSPYVPTTPKSRTVRTAPPRRRARRAVAVAVLAGTLLITADAVARQVGEERFADRIAARQGRSLASPEVTIEGAPFLLAAARGTYPEVRVKADARTGDGIPVKAAVDLHEVSEHAGRYAAESLDAAFTAPFASLGSRGDRSVRLSDAGDGRVRIEAGVVGMPLVITAELRLDAGAVTLSADSASLAGHPIDPAAPAIARALSERSREIPSLPMGLEPTAVSVGPGGVTVHARAPRTDLT</sequence>
<dbReference type="EMBL" id="CP165727">
    <property type="protein sequence ID" value="XDV62384.1"/>
    <property type="molecule type" value="Genomic_DNA"/>
</dbReference>
<gene>
    <name evidence="2" type="ORF">AB5J51_05240</name>
</gene>
<feature type="region of interest" description="Disordered" evidence="1">
    <location>
        <begin position="1"/>
        <end position="24"/>
    </location>
</feature>
<evidence type="ECO:0000256" key="1">
    <source>
        <dbReference type="SAM" id="MobiDB-lite"/>
    </source>
</evidence>
<evidence type="ECO:0000313" key="2">
    <source>
        <dbReference type="EMBL" id="XDV62384.1"/>
    </source>
</evidence>
<dbReference type="InterPro" id="IPR021373">
    <property type="entry name" value="DUF2993"/>
</dbReference>